<gene>
    <name evidence="1" type="ORF">ACOLOM_LOCUS9175</name>
</gene>
<dbReference type="EMBL" id="CAJVPT010025879">
    <property type="protein sequence ID" value="CAG8676913.1"/>
    <property type="molecule type" value="Genomic_DNA"/>
</dbReference>
<evidence type="ECO:0000313" key="1">
    <source>
        <dbReference type="EMBL" id="CAG8676913.1"/>
    </source>
</evidence>
<reference evidence="1" key="1">
    <citation type="submission" date="2021-06" db="EMBL/GenBank/DDBJ databases">
        <authorList>
            <person name="Kallberg Y."/>
            <person name="Tangrot J."/>
            <person name="Rosling A."/>
        </authorList>
    </citation>
    <scope>NUCLEOTIDE SEQUENCE</scope>
    <source>
        <strain evidence="1">CL356</strain>
    </source>
</reference>
<accession>A0ACA9NVC0</accession>
<name>A0ACA9NVC0_9GLOM</name>
<evidence type="ECO:0000313" key="2">
    <source>
        <dbReference type="Proteomes" id="UP000789525"/>
    </source>
</evidence>
<keyword evidence="2" id="KW-1185">Reference proteome</keyword>
<organism evidence="1 2">
    <name type="scientific">Acaulospora colombiana</name>
    <dbReference type="NCBI Taxonomy" id="27376"/>
    <lineage>
        <taxon>Eukaryota</taxon>
        <taxon>Fungi</taxon>
        <taxon>Fungi incertae sedis</taxon>
        <taxon>Mucoromycota</taxon>
        <taxon>Glomeromycotina</taxon>
        <taxon>Glomeromycetes</taxon>
        <taxon>Diversisporales</taxon>
        <taxon>Acaulosporaceae</taxon>
        <taxon>Acaulospora</taxon>
    </lineage>
</organism>
<dbReference type="Proteomes" id="UP000789525">
    <property type="component" value="Unassembled WGS sequence"/>
</dbReference>
<sequence>HMPVVSREPESLEVSGSMRSSPSHSARKTGGRYRLASAPNNQYRRQWLAQTALTGALKALGDPV</sequence>
<proteinExistence type="predicted"/>
<feature type="non-terminal residue" evidence="1">
    <location>
        <position position="1"/>
    </location>
</feature>
<comment type="caution">
    <text evidence="1">The sequence shown here is derived from an EMBL/GenBank/DDBJ whole genome shotgun (WGS) entry which is preliminary data.</text>
</comment>
<protein>
    <submittedName>
        <fullName evidence="1">596_t:CDS:1</fullName>
    </submittedName>
</protein>